<dbReference type="EMBL" id="LWDF02000297">
    <property type="protein sequence ID" value="KAE8250694.1"/>
    <property type="molecule type" value="Genomic_DNA"/>
</dbReference>
<name>A0A177TJ07_9BASI</name>
<comment type="caution">
    <text evidence="3">The sequence shown here is derived from an EMBL/GenBank/DDBJ whole genome shotgun (WGS) entry which is preliminary data.</text>
</comment>
<dbReference type="SUPFAM" id="SSF57756">
    <property type="entry name" value="Retrovirus zinc finger-like domains"/>
    <property type="match status" value="1"/>
</dbReference>
<organism evidence="3 4">
    <name type="scientific">Tilletia indica</name>
    <dbReference type="NCBI Taxonomy" id="43049"/>
    <lineage>
        <taxon>Eukaryota</taxon>
        <taxon>Fungi</taxon>
        <taxon>Dikarya</taxon>
        <taxon>Basidiomycota</taxon>
        <taxon>Ustilaginomycotina</taxon>
        <taxon>Exobasidiomycetes</taxon>
        <taxon>Tilletiales</taxon>
        <taxon>Tilletiaceae</taxon>
        <taxon>Tilletia</taxon>
    </lineage>
</organism>
<dbReference type="InterPro" id="IPR036875">
    <property type="entry name" value="Znf_CCHC_sf"/>
</dbReference>
<keyword evidence="4" id="KW-1185">Reference proteome</keyword>
<dbReference type="AlphaFoldDB" id="A0A177TJ07"/>
<sequence>MTDNPDRIIQRLDQVDSPTQGAARQDNSGVDELETLTRFLERTQALSRSEAIDKAAQLYIAGKIKSEAESSRVPTPMPKEWDIAFKEHKKIAGNIVKLSKDNFVVWLMKFRNLIDTVPRAQDHLEGIEHDLDFPGRPMRTAHYDIDLDIELARVLLQTLDEDVSLILLPHHTLGEKRASILFHILRKALLRDDPASCDRVRDTIQAIRQNDQDVTTLAKVFRYWFTYSALLDNPISEADKCRYLLGSLHSRYDGFTQGAAFHRSTTEGSAAGFEYFVSQLLLAQDKKEGGVTNDQAFAVALQASGSTSSAPLGQALATSANNSRRGRNTSLGPRFTPSRGRGVSQAGRGGNRPVNSCRRCHQMGHFAGDCQLSWDDAMSARRQKPVATSGTVALAAQEQQALYTAQRQR</sequence>
<feature type="compositionally biased region" description="Polar residues" evidence="2">
    <location>
        <begin position="308"/>
        <end position="331"/>
    </location>
</feature>
<reference evidence="3" key="2">
    <citation type="journal article" date="2019" name="IMA Fungus">
        <title>Genome sequencing and comparison of five Tilletia species to identify candidate genes for the detection of regulated species infecting wheat.</title>
        <authorList>
            <person name="Nguyen H.D.T."/>
            <person name="Sultana T."/>
            <person name="Kesanakurti P."/>
            <person name="Hambleton S."/>
        </authorList>
    </citation>
    <scope>NUCLEOTIDE SEQUENCE</scope>
    <source>
        <strain evidence="3">DAOMC 236416</strain>
    </source>
</reference>
<accession>A0A177TJ07</accession>
<dbReference type="InterPro" id="IPR001878">
    <property type="entry name" value="Znf_CCHC"/>
</dbReference>
<dbReference type="Proteomes" id="UP000077521">
    <property type="component" value="Unassembled WGS sequence"/>
</dbReference>
<dbReference type="PROSITE" id="PS50158">
    <property type="entry name" value="ZF_CCHC"/>
    <property type="match status" value="1"/>
</dbReference>
<dbReference type="GO" id="GO:0003676">
    <property type="term" value="F:nucleic acid binding"/>
    <property type="evidence" value="ECO:0007669"/>
    <property type="project" value="InterPro"/>
</dbReference>
<evidence type="ECO:0000256" key="2">
    <source>
        <dbReference type="SAM" id="MobiDB-lite"/>
    </source>
</evidence>
<gene>
    <name evidence="3" type="ORF">A4X13_0g4485</name>
</gene>
<dbReference type="GO" id="GO:0006397">
    <property type="term" value="P:mRNA processing"/>
    <property type="evidence" value="ECO:0007669"/>
    <property type="project" value="UniProtKB-KW"/>
</dbReference>
<evidence type="ECO:0000313" key="4">
    <source>
        <dbReference type="Proteomes" id="UP000077521"/>
    </source>
</evidence>
<protein>
    <submittedName>
        <fullName evidence="3">Uncharacterized protein</fullName>
    </submittedName>
</protein>
<feature type="region of interest" description="Disordered" evidence="2">
    <location>
        <begin position="308"/>
        <end position="355"/>
    </location>
</feature>
<evidence type="ECO:0000313" key="3">
    <source>
        <dbReference type="EMBL" id="KAE8250694.1"/>
    </source>
</evidence>
<reference evidence="3" key="1">
    <citation type="submission" date="2016-04" db="EMBL/GenBank/DDBJ databases">
        <authorList>
            <person name="Nguyen H.D."/>
            <person name="Samba Siva P."/>
            <person name="Cullis J."/>
            <person name="Levesque C.A."/>
            <person name="Hambleton S."/>
        </authorList>
    </citation>
    <scope>NUCLEOTIDE SEQUENCE</scope>
    <source>
        <strain evidence="3">DAOMC 236416</strain>
    </source>
</reference>
<dbReference type="GO" id="GO:0008270">
    <property type="term" value="F:zinc ion binding"/>
    <property type="evidence" value="ECO:0007669"/>
    <property type="project" value="InterPro"/>
</dbReference>
<proteinExistence type="predicted"/>
<evidence type="ECO:0000256" key="1">
    <source>
        <dbReference type="ARBA" id="ARBA00022664"/>
    </source>
</evidence>
<keyword evidence="1" id="KW-0507">mRNA processing</keyword>